<reference evidence="2 3" key="1">
    <citation type="submission" date="2024-02" db="EMBL/GenBank/DDBJ databases">
        <authorList>
            <person name="Chen Y."/>
            <person name="Shah S."/>
            <person name="Dougan E. K."/>
            <person name="Thang M."/>
            <person name="Chan C."/>
        </authorList>
    </citation>
    <scope>NUCLEOTIDE SEQUENCE [LARGE SCALE GENOMIC DNA]</scope>
</reference>
<name>A0ABP0SI09_9DINO</name>
<proteinExistence type="predicted"/>
<dbReference type="EMBL" id="CAXAMN010027606">
    <property type="protein sequence ID" value="CAK9111840.1"/>
    <property type="molecule type" value="Genomic_DNA"/>
</dbReference>
<comment type="caution">
    <text evidence="2">The sequence shown here is derived from an EMBL/GenBank/DDBJ whole genome shotgun (WGS) entry which is preliminary data.</text>
</comment>
<evidence type="ECO:0000313" key="2">
    <source>
        <dbReference type="EMBL" id="CAK9111870.1"/>
    </source>
</evidence>
<accession>A0ABP0SI09</accession>
<evidence type="ECO:0000313" key="3">
    <source>
        <dbReference type="Proteomes" id="UP001642484"/>
    </source>
</evidence>
<protein>
    <submittedName>
        <fullName evidence="2">Uncharacterized protein</fullName>
    </submittedName>
</protein>
<dbReference type="EMBL" id="CAXAMN010027617">
    <property type="protein sequence ID" value="CAK9111870.1"/>
    <property type="molecule type" value="Genomic_DNA"/>
</dbReference>
<dbReference type="Proteomes" id="UP001642484">
    <property type="component" value="Unassembled WGS sequence"/>
</dbReference>
<gene>
    <name evidence="1" type="ORF">CCMP2556_LOCUS51878</name>
    <name evidence="2" type="ORF">CCMP2556_LOCUS51894</name>
</gene>
<keyword evidence="3" id="KW-1185">Reference proteome</keyword>
<evidence type="ECO:0000313" key="1">
    <source>
        <dbReference type="EMBL" id="CAK9111840.1"/>
    </source>
</evidence>
<organism evidence="2 3">
    <name type="scientific">Durusdinium trenchii</name>
    <dbReference type="NCBI Taxonomy" id="1381693"/>
    <lineage>
        <taxon>Eukaryota</taxon>
        <taxon>Sar</taxon>
        <taxon>Alveolata</taxon>
        <taxon>Dinophyceae</taxon>
        <taxon>Suessiales</taxon>
        <taxon>Symbiodiniaceae</taxon>
        <taxon>Durusdinium</taxon>
    </lineage>
</organism>
<sequence length="383" mass="42852">MQMAPFMVDNIKGWTRATCVAFIILALTEIDISDPGQLAKLQPLHKVIDRAWLLPMHIEMGMSKDVQSYRNLSLSFRGSERQAPNLLQLVLRFSKIMERNASVGSGNTENRLKKVIQEFNASPGLHPKHQVEGEKEKAILNLIIGSCKEARALMSQHLSFTKWKDSCFSTEQLRTQRWLLGARPKQCADGLAEVLTVTPRAQQMLMQLHIKAFGEACRKVRLSARARVRPTSDEFEKLVDFSCVFAALRNAAKSASSDKSVDGKLMDAFLSKDYFQDVEAAVTSKNSAFRLSSLAIWTDIVTPPSLPACLQGEESTDVLIAQENAADSKFKEVKVKLASDCQAMTHYLMEKSKIESRTHVLKVLHEKKQNEIGKTCLDSIVVN</sequence>